<dbReference type="AlphaFoldDB" id="A0A0F3MDP1"/>
<name>A0A0F3MDP1_ORITS</name>
<evidence type="ECO:0000313" key="3">
    <source>
        <dbReference type="Proteomes" id="UP000033769"/>
    </source>
</evidence>
<dbReference type="PATRIC" id="fig|1359184.3.peg.642"/>
<organism evidence="1 3">
    <name type="scientific">Orientia tsutsugamushi str. Gilliam</name>
    <dbReference type="NCBI Taxonomy" id="1359184"/>
    <lineage>
        <taxon>Bacteria</taxon>
        <taxon>Pseudomonadati</taxon>
        <taxon>Pseudomonadota</taxon>
        <taxon>Alphaproteobacteria</taxon>
        <taxon>Rickettsiales</taxon>
        <taxon>Rickettsiaceae</taxon>
        <taxon>Rickettsieae</taxon>
        <taxon>Orientia</taxon>
    </lineage>
</organism>
<dbReference type="Proteomes" id="UP000033769">
    <property type="component" value="Unassembled WGS sequence"/>
</dbReference>
<reference evidence="4" key="2">
    <citation type="submission" date="2018-03" db="EMBL/GenBank/DDBJ databases">
        <authorList>
            <person name="Batty M. E."/>
            <person name="Batty M E."/>
        </authorList>
    </citation>
    <scope>NUCLEOTIDE SEQUENCE [LARGE SCALE GENOMIC DNA]</scope>
    <source>
        <strain evidence="4">Gilliam</strain>
    </source>
</reference>
<evidence type="ECO:0000313" key="1">
    <source>
        <dbReference type="EMBL" id="KJV52669.1"/>
    </source>
</evidence>
<dbReference type="EMBL" id="LS398551">
    <property type="protein sequence ID" value="SPR12100.1"/>
    <property type="molecule type" value="Genomic_DNA"/>
</dbReference>
<protein>
    <submittedName>
        <fullName evidence="1">Uncharacterized protein</fullName>
    </submittedName>
</protein>
<accession>A0A0F3MDP1</accession>
<evidence type="ECO:0000313" key="2">
    <source>
        <dbReference type="EMBL" id="SPR12100.1"/>
    </source>
</evidence>
<keyword evidence="4" id="KW-1185">Reference proteome</keyword>
<proteinExistence type="predicted"/>
<dbReference type="EMBL" id="LANO01000019">
    <property type="protein sequence ID" value="KJV52669.1"/>
    <property type="molecule type" value="Genomic_DNA"/>
</dbReference>
<reference evidence="1 3" key="1">
    <citation type="submission" date="2015-02" db="EMBL/GenBank/DDBJ databases">
        <title>Genome Sequencing of Rickettsiales.</title>
        <authorList>
            <person name="Daugherty S.C."/>
            <person name="Su Q."/>
            <person name="Abolude K."/>
            <person name="Beier-Sexton M."/>
            <person name="Carlyon J.A."/>
            <person name="Carter R."/>
            <person name="Day N.P."/>
            <person name="Dumler S.J."/>
            <person name="Dyachenko V."/>
            <person name="Godinez A."/>
            <person name="Kurtti T.J."/>
            <person name="Lichay M."/>
            <person name="Mullins K.E."/>
            <person name="Ott S."/>
            <person name="Pappas-Brown V."/>
            <person name="Paris D.H."/>
            <person name="Patel P."/>
            <person name="Richards A.L."/>
            <person name="Sadzewicz L."/>
            <person name="Sears K."/>
            <person name="Seidman D."/>
            <person name="Sengamalay N."/>
            <person name="Stenos J."/>
            <person name="Tallon L.J."/>
            <person name="Vincent G."/>
            <person name="Fraser C.M."/>
            <person name="Munderloh U."/>
            <person name="Dunning-Hotopp J.C."/>
        </authorList>
    </citation>
    <scope>NUCLEOTIDE SEQUENCE [LARGE SCALE GENOMIC DNA]</scope>
    <source>
        <strain evidence="1 3">Gilliam</strain>
    </source>
</reference>
<dbReference type="Proteomes" id="UP000244959">
    <property type="component" value="Chromosome I"/>
</dbReference>
<reference evidence="2" key="3">
    <citation type="submission" date="2018-03" db="EMBL/GenBank/DDBJ databases">
        <authorList>
            <person name="Keele B.F."/>
        </authorList>
    </citation>
    <scope>NUCLEOTIDE SEQUENCE [LARGE SCALE GENOMIC DNA]</scope>
    <source>
        <strain evidence="2">Gilliam</strain>
    </source>
</reference>
<gene>
    <name evidence="2" type="ORF">GILLIAM_02437</name>
    <name evidence="1" type="ORF">OTSGILL_1349</name>
</gene>
<sequence>MKTIQHILEAYVVNSITQYTSRFNLKEGFI</sequence>
<evidence type="ECO:0000313" key="4">
    <source>
        <dbReference type="Proteomes" id="UP000244959"/>
    </source>
</evidence>